<evidence type="ECO:0000313" key="12">
    <source>
        <dbReference type="EMBL" id="KAL3277965.1"/>
    </source>
</evidence>
<comment type="caution">
    <text evidence="12">The sequence shown here is derived from an EMBL/GenBank/DDBJ whole genome shotgun (WGS) entry which is preliminary data.</text>
</comment>
<dbReference type="AlphaFoldDB" id="A0ABD2NGY6"/>
<keyword evidence="9 11" id="KW-0472">Membrane</keyword>
<keyword evidence="5 11" id="KW-0812">Transmembrane</keyword>
<keyword evidence="3" id="KW-0444">Lipid biosynthesis</keyword>
<evidence type="ECO:0000256" key="3">
    <source>
        <dbReference type="ARBA" id="ARBA00022516"/>
    </source>
</evidence>
<sequence length="340" mass="39118">MLNDELAPLIVPMKRKVQTGSAAFFMFLIPFGGPLCFLLAIYMLFYTRLWWVCFLYLSWVFIMDRNVEERGGRSIEWIRGWLVWKHFRDYFPARLNRAPWVDLKPEKNYLLCCFPHGIISAGSFSAFGSTYGEFDVYFPKHSVRVCTLKQNFYMPLFRELILGLGGCSASETSIDYLLGSPKGGNAVVLMPGGVAESYYCEPRKYKLVLKNRKGFIRMAMKNGSPLVPVFSFGETDIFDQYGGKESKLKEYQEFVRKVVGIAPIISIGRGIFQYRFGMVPHRRPITMLVGPPIDVMKNGSPTAEEVDEIHARFIHELCNLFEANKHFYLNKCEDIHIEII</sequence>
<feature type="transmembrane region" description="Helical" evidence="11">
    <location>
        <begin position="49"/>
        <end position="67"/>
    </location>
</feature>
<accession>A0ABD2NGY6</accession>
<dbReference type="Pfam" id="PF03982">
    <property type="entry name" value="DAGAT"/>
    <property type="match status" value="1"/>
</dbReference>
<dbReference type="GO" id="GO:0016746">
    <property type="term" value="F:acyltransferase activity"/>
    <property type="evidence" value="ECO:0007669"/>
    <property type="project" value="UniProtKB-KW"/>
</dbReference>
<evidence type="ECO:0000256" key="2">
    <source>
        <dbReference type="ARBA" id="ARBA00005420"/>
    </source>
</evidence>
<dbReference type="GO" id="GO:0005789">
    <property type="term" value="C:endoplasmic reticulum membrane"/>
    <property type="evidence" value="ECO:0007669"/>
    <property type="project" value="UniProtKB-SubCell"/>
</dbReference>
<dbReference type="PANTHER" id="PTHR12317:SF79">
    <property type="entry name" value="ACYLTRANSFERASE"/>
    <property type="match status" value="1"/>
</dbReference>
<name>A0ABD2NGY6_9CUCU</name>
<evidence type="ECO:0000256" key="9">
    <source>
        <dbReference type="ARBA" id="ARBA00023136"/>
    </source>
</evidence>
<evidence type="ECO:0000256" key="10">
    <source>
        <dbReference type="ARBA" id="ARBA00023315"/>
    </source>
</evidence>
<keyword evidence="6 11" id="KW-0256">Endoplasmic reticulum</keyword>
<evidence type="ECO:0000256" key="6">
    <source>
        <dbReference type="ARBA" id="ARBA00022824"/>
    </source>
</evidence>
<keyword evidence="10" id="KW-0012">Acyltransferase</keyword>
<comment type="similarity">
    <text evidence="2 11">Belongs to the diacylglycerol acyltransferase family.</text>
</comment>
<reference evidence="12 13" key="1">
    <citation type="journal article" date="2021" name="BMC Biol.">
        <title>Horizontally acquired antibacterial genes associated with adaptive radiation of ladybird beetles.</title>
        <authorList>
            <person name="Li H.S."/>
            <person name="Tang X.F."/>
            <person name="Huang Y.H."/>
            <person name="Xu Z.Y."/>
            <person name="Chen M.L."/>
            <person name="Du X.Y."/>
            <person name="Qiu B.Y."/>
            <person name="Chen P.T."/>
            <person name="Zhang W."/>
            <person name="Slipinski A."/>
            <person name="Escalona H.E."/>
            <person name="Waterhouse R.M."/>
            <person name="Zwick A."/>
            <person name="Pang H."/>
        </authorList>
    </citation>
    <scope>NUCLEOTIDE SEQUENCE [LARGE SCALE GENOMIC DNA]</scope>
    <source>
        <strain evidence="12">SYSU2018</strain>
    </source>
</reference>
<keyword evidence="13" id="KW-1185">Reference proteome</keyword>
<evidence type="ECO:0000313" key="13">
    <source>
        <dbReference type="Proteomes" id="UP001516400"/>
    </source>
</evidence>
<keyword evidence="4 11" id="KW-0808">Transferase</keyword>
<dbReference type="EMBL" id="JABFTP020000103">
    <property type="protein sequence ID" value="KAL3277965.1"/>
    <property type="molecule type" value="Genomic_DNA"/>
</dbReference>
<evidence type="ECO:0000256" key="8">
    <source>
        <dbReference type="ARBA" id="ARBA00023098"/>
    </source>
</evidence>
<comment type="subcellular location">
    <subcellularLocation>
        <location evidence="1 11">Endoplasmic reticulum membrane</location>
        <topology evidence="1 11">Multi-pass membrane protein</topology>
    </subcellularLocation>
</comment>
<keyword evidence="8" id="KW-0443">Lipid metabolism</keyword>
<dbReference type="Proteomes" id="UP001516400">
    <property type="component" value="Unassembled WGS sequence"/>
</dbReference>
<dbReference type="SUPFAM" id="SSF69593">
    <property type="entry name" value="Glycerol-3-phosphate (1)-acyltransferase"/>
    <property type="match status" value="1"/>
</dbReference>
<evidence type="ECO:0000256" key="11">
    <source>
        <dbReference type="RuleBase" id="RU367023"/>
    </source>
</evidence>
<dbReference type="PANTHER" id="PTHR12317">
    <property type="entry name" value="DIACYLGLYCEROL O-ACYLTRANSFERASE"/>
    <property type="match status" value="1"/>
</dbReference>
<gene>
    <name evidence="12" type="ORF">HHI36_013305</name>
</gene>
<keyword evidence="7 11" id="KW-1133">Transmembrane helix</keyword>
<organism evidence="12 13">
    <name type="scientific">Cryptolaemus montrouzieri</name>
    <dbReference type="NCBI Taxonomy" id="559131"/>
    <lineage>
        <taxon>Eukaryota</taxon>
        <taxon>Metazoa</taxon>
        <taxon>Ecdysozoa</taxon>
        <taxon>Arthropoda</taxon>
        <taxon>Hexapoda</taxon>
        <taxon>Insecta</taxon>
        <taxon>Pterygota</taxon>
        <taxon>Neoptera</taxon>
        <taxon>Endopterygota</taxon>
        <taxon>Coleoptera</taxon>
        <taxon>Polyphaga</taxon>
        <taxon>Cucujiformia</taxon>
        <taxon>Coccinelloidea</taxon>
        <taxon>Coccinellidae</taxon>
        <taxon>Scymninae</taxon>
        <taxon>Scymnini</taxon>
        <taxon>Cryptolaemus</taxon>
    </lineage>
</organism>
<feature type="transmembrane region" description="Helical" evidence="11">
    <location>
        <begin position="21"/>
        <end position="43"/>
    </location>
</feature>
<dbReference type="CDD" id="cd07987">
    <property type="entry name" value="LPLAT_MGAT-like"/>
    <property type="match status" value="1"/>
</dbReference>
<dbReference type="GO" id="GO:0006629">
    <property type="term" value="P:lipid metabolic process"/>
    <property type="evidence" value="ECO:0007669"/>
    <property type="project" value="UniProtKB-KW"/>
</dbReference>
<evidence type="ECO:0000256" key="1">
    <source>
        <dbReference type="ARBA" id="ARBA00004477"/>
    </source>
</evidence>
<evidence type="ECO:0000256" key="4">
    <source>
        <dbReference type="ARBA" id="ARBA00022679"/>
    </source>
</evidence>
<evidence type="ECO:0000256" key="5">
    <source>
        <dbReference type="ARBA" id="ARBA00022692"/>
    </source>
</evidence>
<proteinExistence type="inferred from homology"/>
<dbReference type="InterPro" id="IPR007130">
    <property type="entry name" value="DAGAT"/>
</dbReference>
<dbReference type="EC" id="2.3.1.-" evidence="11"/>
<protein>
    <recommendedName>
        <fullName evidence="11">Acyltransferase</fullName>
        <ecNumber evidence="11">2.3.1.-</ecNumber>
    </recommendedName>
</protein>
<evidence type="ECO:0000256" key="7">
    <source>
        <dbReference type="ARBA" id="ARBA00022989"/>
    </source>
</evidence>